<feature type="region of interest" description="Disordered" evidence="1">
    <location>
        <begin position="477"/>
        <end position="523"/>
    </location>
</feature>
<feature type="transmembrane region" description="Helical" evidence="2">
    <location>
        <begin position="102"/>
        <end position="127"/>
    </location>
</feature>
<feature type="compositionally biased region" description="Pro residues" evidence="1">
    <location>
        <begin position="481"/>
        <end position="492"/>
    </location>
</feature>
<sequence>MMASLHILQSLTQLPPLVNPYTYLLDVMQAIVFPTLPASDPVYTILIVSAVVYIVIFALAVSIVVIPFTRNQSFRQKHLWLWKKEHVAQNKKIYSYYIPNPGMAVAISQIFASILAEIFIVLSYMGFQSDRFSHRSSVSMWLVVLYVPGFFGFWFSGWSALYVYILSSAKRGKQAGGSKHFLPHPLLLNTFCIGVPIVVMIVAFGYGITSLFSFHSQFEAFARFVFTVQSLAAHWTPPNSPAARLIDYNTLLDVFIPFRQTSRIFLEHLRDACLAWSFFFYTVTLALLLRLMKRSLNIVSQPAVDFATVGDTEKGHSESTFLTQYHEAIKTAHLAKKLRRKYLFLVVRCSLVTLLLLWYVATGLILSIKVEEILFIPAWRVTAIYLIVFSAAFPSGSLLLQSGQLLFSREGLKSKKPQISNPILQTPLCHAPSISEESVVSVSVLNSPHVRFEPLEKAKLDSVIYITFAPPSSTPITLPVPRSPPTLPPLRPTSPSLDYLPDPSLPPDYTSNPHLSPDYLPKSHPSPDCLPNLAPLPSNLSFSNDYPIVHLKL</sequence>
<evidence type="ECO:0000256" key="1">
    <source>
        <dbReference type="SAM" id="MobiDB-lite"/>
    </source>
</evidence>
<proteinExistence type="predicted"/>
<evidence type="ECO:0000313" key="4">
    <source>
        <dbReference type="Proteomes" id="UP000886653"/>
    </source>
</evidence>
<feature type="transmembrane region" description="Helical" evidence="2">
    <location>
        <begin position="139"/>
        <end position="165"/>
    </location>
</feature>
<keyword evidence="4" id="KW-1185">Reference proteome</keyword>
<keyword evidence="2" id="KW-1133">Transmembrane helix</keyword>
<accession>A0A9P6N5J9</accession>
<comment type="caution">
    <text evidence="3">The sequence shown here is derived from an EMBL/GenBank/DDBJ whole genome shotgun (WGS) entry which is preliminary data.</text>
</comment>
<feature type="transmembrane region" description="Helical" evidence="2">
    <location>
        <begin position="274"/>
        <end position="292"/>
    </location>
</feature>
<reference evidence="3" key="1">
    <citation type="submission" date="2013-11" db="EMBL/GenBank/DDBJ databases">
        <title>Genome sequence of the fusiform rust pathogen reveals effectors for host alternation and coevolution with pine.</title>
        <authorList>
            <consortium name="DOE Joint Genome Institute"/>
            <person name="Smith K."/>
            <person name="Pendleton A."/>
            <person name="Kubisiak T."/>
            <person name="Anderson C."/>
            <person name="Salamov A."/>
            <person name="Aerts A."/>
            <person name="Riley R."/>
            <person name="Clum A."/>
            <person name="Lindquist E."/>
            <person name="Ence D."/>
            <person name="Campbell M."/>
            <person name="Kronenberg Z."/>
            <person name="Feau N."/>
            <person name="Dhillon B."/>
            <person name="Hamelin R."/>
            <person name="Burleigh J."/>
            <person name="Smith J."/>
            <person name="Yandell M."/>
            <person name="Nelson C."/>
            <person name="Grigoriev I."/>
            <person name="Davis J."/>
        </authorList>
    </citation>
    <scope>NUCLEOTIDE SEQUENCE</scope>
    <source>
        <strain evidence="3">G11</strain>
    </source>
</reference>
<dbReference type="Proteomes" id="UP000886653">
    <property type="component" value="Unassembled WGS sequence"/>
</dbReference>
<evidence type="ECO:0000313" key="3">
    <source>
        <dbReference type="EMBL" id="KAG0139679.1"/>
    </source>
</evidence>
<keyword evidence="2" id="KW-0812">Transmembrane</keyword>
<dbReference type="AlphaFoldDB" id="A0A9P6N5J9"/>
<keyword evidence="2" id="KW-0472">Membrane</keyword>
<dbReference type="OrthoDB" id="2506153at2759"/>
<evidence type="ECO:0000256" key="2">
    <source>
        <dbReference type="SAM" id="Phobius"/>
    </source>
</evidence>
<feature type="transmembrane region" description="Helical" evidence="2">
    <location>
        <begin position="378"/>
        <end position="400"/>
    </location>
</feature>
<feature type="transmembrane region" description="Helical" evidence="2">
    <location>
        <begin position="44"/>
        <end position="68"/>
    </location>
</feature>
<gene>
    <name evidence="3" type="ORF">CROQUDRAFT_111495</name>
</gene>
<feature type="compositionally biased region" description="Low complexity" evidence="1">
    <location>
        <begin position="493"/>
        <end position="511"/>
    </location>
</feature>
<organism evidence="3 4">
    <name type="scientific">Cronartium quercuum f. sp. fusiforme G11</name>
    <dbReference type="NCBI Taxonomy" id="708437"/>
    <lineage>
        <taxon>Eukaryota</taxon>
        <taxon>Fungi</taxon>
        <taxon>Dikarya</taxon>
        <taxon>Basidiomycota</taxon>
        <taxon>Pucciniomycotina</taxon>
        <taxon>Pucciniomycetes</taxon>
        <taxon>Pucciniales</taxon>
        <taxon>Coleosporiaceae</taxon>
        <taxon>Cronartium</taxon>
    </lineage>
</organism>
<feature type="transmembrane region" description="Helical" evidence="2">
    <location>
        <begin position="342"/>
        <end position="366"/>
    </location>
</feature>
<name>A0A9P6N5J9_9BASI</name>
<protein>
    <submittedName>
        <fullName evidence="3">Uncharacterized protein</fullName>
    </submittedName>
</protein>
<feature type="transmembrane region" description="Helical" evidence="2">
    <location>
        <begin position="186"/>
        <end position="208"/>
    </location>
</feature>
<dbReference type="EMBL" id="MU167541">
    <property type="protein sequence ID" value="KAG0139679.1"/>
    <property type="molecule type" value="Genomic_DNA"/>
</dbReference>